<feature type="transmembrane region" description="Helical" evidence="1">
    <location>
        <begin position="148"/>
        <end position="172"/>
    </location>
</feature>
<dbReference type="EMBL" id="RQZG01000028">
    <property type="protein sequence ID" value="RRD03123.1"/>
    <property type="molecule type" value="Genomic_DNA"/>
</dbReference>
<feature type="transmembrane region" description="Helical" evidence="1">
    <location>
        <begin position="12"/>
        <end position="33"/>
    </location>
</feature>
<name>A0A3P1T3Q4_9ACTN</name>
<feature type="transmembrane region" description="Helical" evidence="1">
    <location>
        <begin position="224"/>
        <end position="246"/>
    </location>
</feature>
<organism evidence="2 3">
    <name type="scientific">Arachnia propionica</name>
    <dbReference type="NCBI Taxonomy" id="1750"/>
    <lineage>
        <taxon>Bacteria</taxon>
        <taxon>Bacillati</taxon>
        <taxon>Actinomycetota</taxon>
        <taxon>Actinomycetes</taxon>
        <taxon>Propionibacteriales</taxon>
        <taxon>Propionibacteriaceae</taxon>
        <taxon>Arachnia</taxon>
    </lineage>
</organism>
<keyword evidence="1" id="KW-0472">Membrane</keyword>
<dbReference type="OrthoDB" id="3731926at2"/>
<protein>
    <submittedName>
        <fullName evidence="2">Uncharacterized protein</fullName>
    </submittedName>
</protein>
<feature type="transmembrane region" description="Helical" evidence="1">
    <location>
        <begin position="179"/>
        <end position="204"/>
    </location>
</feature>
<keyword evidence="1" id="KW-0812">Transmembrane</keyword>
<evidence type="ECO:0000256" key="1">
    <source>
        <dbReference type="SAM" id="Phobius"/>
    </source>
</evidence>
<reference evidence="2 3" key="1">
    <citation type="submission" date="2018-11" db="EMBL/GenBank/DDBJ databases">
        <title>Genomes From Bacteria Associated with the Canine Oral Cavity: a Test Case for Automated Genome-Based Taxonomic Assignment.</title>
        <authorList>
            <person name="Coil D.A."/>
            <person name="Jospin G."/>
            <person name="Darling A.E."/>
            <person name="Wallis C."/>
            <person name="Davis I.J."/>
            <person name="Harris S."/>
            <person name="Eisen J.A."/>
            <person name="Holcombe L.J."/>
            <person name="O'Flynn C."/>
        </authorList>
    </citation>
    <scope>NUCLEOTIDE SEQUENCE [LARGE SCALE GENOMIC DNA]</scope>
    <source>
        <strain evidence="2 3">OH887_COT-365</strain>
    </source>
</reference>
<proteinExistence type="predicted"/>
<feature type="transmembrane region" description="Helical" evidence="1">
    <location>
        <begin position="110"/>
        <end position="136"/>
    </location>
</feature>
<dbReference type="AlphaFoldDB" id="A0A3P1T3Q4"/>
<comment type="caution">
    <text evidence="2">The sequence shown here is derived from an EMBL/GenBank/DDBJ whole genome shotgun (WGS) entry which is preliminary data.</text>
</comment>
<gene>
    <name evidence="2" type="ORF">EII34_15400</name>
</gene>
<evidence type="ECO:0000313" key="2">
    <source>
        <dbReference type="EMBL" id="RRD03123.1"/>
    </source>
</evidence>
<feature type="transmembrane region" description="Helical" evidence="1">
    <location>
        <begin position="60"/>
        <end position="81"/>
    </location>
</feature>
<dbReference type="RefSeq" id="WP_124846056.1">
    <property type="nucleotide sequence ID" value="NZ_JAUNKP010000039.1"/>
</dbReference>
<keyword evidence="1" id="KW-1133">Transmembrane helix</keyword>
<sequence>MNAIAAETRKALSHAPVVWAMLCGVVLPVLLAAHNAAGIRTDLAAGIPDADPTGIGTTELMLAAAAAAVIGVVVVGSEFVAMPNELGGGRQATTTALATPSRLRCLGAKLLVTTVLLVVMAGIVAVATLLSAHALLGAYAPELDATSWWQAAAGAAYVVSYGLLGFAVTALLGNGLVPLIYLVANQTVISVGYLLTLRWSWAWYLPDTSVMALMRTPPDPGQPGAAVAFATAVAWLVVLFGAAAVVTARREP</sequence>
<dbReference type="Proteomes" id="UP000280819">
    <property type="component" value="Unassembled WGS sequence"/>
</dbReference>
<evidence type="ECO:0000313" key="3">
    <source>
        <dbReference type="Proteomes" id="UP000280819"/>
    </source>
</evidence>
<accession>A0A3P1T3Q4</accession>